<keyword evidence="5 6" id="KW-0539">Nucleus</keyword>
<sequence>MFHPFQCIVTLQQRYFVAACGPRLTSVDLETGRLVCEWPSNQDVSVATTESNGKAKDLDLDQPPSKKQKVDDTGKDDEGQAPAQKQKPSTPAKAPSIIKLAASHQGDFLVVITEDKCVHVFAHSEGQLVELSQRIMPKRPCAVQILPDNATILVADKFGDVYSLPLIPTAADSGDANAGAQDTASEAGNLFKPSADLTTIHSKRNRQVLEAQMKQKNFTKKKDPLKFEHKILIGHVSMLTDMRYMSEASAPQRGYIVTADRDEHIRVSRGPPQSHVIEGFCLGHTEFVSKVRQLGNGSSILVSGGGDDWLGVWDWTRSELLRKLHFKPFLQSPPEKIAVSGMWNVSIATGDDTRTPVVVVALEGIKTLLLVGVFGPLNVETDDEVSALRFAAIELTHNPIDVVSTHDDTLIVALDNRNSGGKFALLTMRMYIDNAEMDVAGHKNGQDPRIQALYTTQRHAPIEADAKDLDTLLYGVSNLRKRRDLADGEANGDENDESVLEPEPAEE</sequence>
<reference evidence="8" key="1">
    <citation type="submission" date="2021-12" db="EMBL/GenBank/DDBJ databases">
        <authorList>
            <person name="Zaccaron A."/>
            <person name="Stergiopoulos I."/>
        </authorList>
    </citation>
    <scope>NUCLEOTIDE SEQUENCE</scope>
    <source>
        <strain evidence="8">Race5_Kim</strain>
    </source>
</reference>
<organism evidence="8 9">
    <name type="scientific">Passalora fulva</name>
    <name type="common">Tomato leaf mold</name>
    <name type="synonym">Cladosporium fulvum</name>
    <dbReference type="NCBI Taxonomy" id="5499"/>
    <lineage>
        <taxon>Eukaryota</taxon>
        <taxon>Fungi</taxon>
        <taxon>Dikarya</taxon>
        <taxon>Ascomycota</taxon>
        <taxon>Pezizomycotina</taxon>
        <taxon>Dothideomycetes</taxon>
        <taxon>Dothideomycetidae</taxon>
        <taxon>Mycosphaerellales</taxon>
        <taxon>Mycosphaerellaceae</taxon>
        <taxon>Fulvia</taxon>
    </lineage>
</organism>
<comment type="pathway">
    <text evidence="6">tRNA modification; N(7)-methylguanine-tRNA biosynthesis.</text>
</comment>
<evidence type="ECO:0000256" key="6">
    <source>
        <dbReference type="HAMAP-Rule" id="MF_03056"/>
    </source>
</evidence>
<comment type="function">
    <text evidence="6">Required for the formation of N(7)-methylguanine at position 46 (m7G46) in tRNA. In the complex, it is required to stabilize and induce conformational changes of the catalytic subunit.</text>
</comment>
<dbReference type="GeneID" id="71988391"/>
<proteinExistence type="inferred from homology"/>
<feature type="compositionally biased region" description="Basic and acidic residues" evidence="7">
    <location>
        <begin position="68"/>
        <end position="78"/>
    </location>
</feature>
<feature type="compositionally biased region" description="Acidic residues" evidence="7">
    <location>
        <begin position="490"/>
        <end position="507"/>
    </location>
</feature>
<dbReference type="AlphaFoldDB" id="A0A9Q8P6Z4"/>
<dbReference type="PANTHER" id="PTHR16288">
    <property type="entry name" value="WD40 REPEAT PROTEIN 4"/>
    <property type="match status" value="1"/>
</dbReference>
<evidence type="ECO:0000256" key="1">
    <source>
        <dbReference type="ARBA" id="ARBA00004123"/>
    </source>
</evidence>
<keyword evidence="3 6" id="KW-0819">tRNA processing</keyword>
<dbReference type="KEGG" id="ffu:CLAFUR5_08513"/>
<dbReference type="Gene3D" id="2.130.10.10">
    <property type="entry name" value="YVTN repeat-like/Quinoprotein amine dehydrogenase"/>
    <property type="match status" value="2"/>
</dbReference>
<comment type="subcellular location">
    <subcellularLocation>
        <location evidence="1 6">Nucleus</location>
    </subcellularLocation>
</comment>
<name>A0A9Q8P6Z4_PASFU</name>
<evidence type="ECO:0000313" key="9">
    <source>
        <dbReference type="Proteomes" id="UP000756132"/>
    </source>
</evidence>
<gene>
    <name evidence="8" type="ORF">CLAFUR5_08513</name>
</gene>
<keyword evidence="2 6" id="KW-0853">WD repeat</keyword>
<comment type="similarity">
    <text evidence="6">Belongs to the WD repeat TRM82 family.</text>
</comment>
<evidence type="ECO:0000313" key="8">
    <source>
        <dbReference type="EMBL" id="UJO15466.1"/>
    </source>
</evidence>
<dbReference type="GO" id="GO:0005634">
    <property type="term" value="C:nucleus"/>
    <property type="evidence" value="ECO:0007669"/>
    <property type="project" value="UniProtKB-SubCell"/>
</dbReference>
<dbReference type="SUPFAM" id="SSF50978">
    <property type="entry name" value="WD40 repeat-like"/>
    <property type="match status" value="1"/>
</dbReference>
<dbReference type="PANTHER" id="PTHR16288:SF0">
    <property type="entry name" value="TRNA (GUANINE-N(7)-)-METHYLTRANSFERASE NON-CATALYTIC SUBUNIT WDR4"/>
    <property type="match status" value="1"/>
</dbReference>
<evidence type="ECO:0000256" key="5">
    <source>
        <dbReference type="ARBA" id="ARBA00023242"/>
    </source>
</evidence>
<evidence type="ECO:0000256" key="3">
    <source>
        <dbReference type="ARBA" id="ARBA00022694"/>
    </source>
</evidence>
<evidence type="ECO:0000256" key="7">
    <source>
        <dbReference type="SAM" id="MobiDB-lite"/>
    </source>
</evidence>
<dbReference type="GO" id="GO:0043527">
    <property type="term" value="C:tRNA methyltransferase complex"/>
    <property type="evidence" value="ECO:0007669"/>
    <property type="project" value="TreeGrafter"/>
</dbReference>
<feature type="region of interest" description="Disordered" evidence="7">
    <location>
        <begin position="483"/>
        <end position="507"/>
    </location>
</feature>
<dbReference type="InterPro" id="IPR028884">
    <property type="entry name" value="Trm82"/>
</dbReference>
<dbReference type="OrthoDB" id="339900at2759"/>
<dbReference type="HAMAP" id="MF_03056">
    <property type="entry name" value="TRM82"/>
    <property type="match status" value="1"/>
</dbReference>
<dbReference type="GO" id="GO:0106004">
    <property type="term" value="P:tRNA (guanine-N7)-methylation"/>
    <property type="evidence" value="ECO:0007669"/>
    <property type="project" value="UniProtKB-UniRule"/>
</dbReference>
<reference evidence="8" key="2">
    <citation type="journal article" date="2022" name="Microb. Genom.">
        <title>A chromosome-scale genome assembly of the tomato pathogen Cladosporium fulvum reveals a compartmentalized genome architecture and the presence of a dispensable chromosome.</title>
        <authorList>
            <person name="Zaccaron A.Z."/>
            <person name="Chen L.H."/>
            <person name="Samaras A."/>
            <person name="Stergiopoulos I."/>
        </authorList>
    </citation>
    <scope>NUCLEOTIDE SEQUENCE</scope>
    <source>
        <strain evidence="8">Race5_Kim</strain>
    </source>
</reference>
<protein>
    <submittedName>
        <fullName evidence="8">tRNA (Guanine-N(7)-)-methyltransferase non-catalytic subunit trm82</fullName>
    </submittedName>
</protein>
<dbReference type="InterPro" id="IPR036322">
    <property type="entry name" value="WD40_repeat_dom_sf"/>
</dbReference>
<dbReference type="EMBL" id="CP090165">
    <property type="protein sequence ID" value="UJO15466.1"/>
    <property type="molecule type" value="Genomic_DNA"/>
</dbReference>
<evidence type="ECO:0000256" key="2">
    <source>
        <dbReference type="ARBA" id="ARBA00022574"/>
    </source>
</evidence>
<keyword evidence="9" id="KW-1185">Reference proteome</keyword>
<dbReference type="GO" id="GO:0005829">
    <property type="term" value="C:cytosol"/>
    <property type="evidence" value="ECO:0007669"/>
    <property type="project" value="TreeGrafter"/>
</dbReference>
<feature type="region of interest" description="Disordered" evidence="7">
    <location>
        <begin position="47"/>
        <end position="94"/>
    </location>
</feature>
<accession>A0A9Q8P6Z4</accession>
<dbReference type="InterPro" id="IPR015943">
    <property type="entry name" value="WD40/YVTN_repeat-like_dom_sf"/>
</dbReference>
<dbReference type="RefSeq" id="XP_047759832.1">
    <property type="nucleotide sequence ID" value="XM_047907661.1"/>
</dbReference>
<keyword evidence="4 6" id="KW-0677">Repeat</keyword>
<evidence type="ECO:0000256" key="4">
    <source>
        <dbReference type="ARBA" id="ARBA00022737"/>
    </source>
</evidence>
<dbReference type="Proteomes" id="UP000756132">
    <property type="component" value="Chromosome 3"/>
</dbReference>